<evidence type="ECO:0000313" key="5">
    <source>
        <dbReference type="EMBL" id="EEW92493.1"/>
    </source>
</evidence>
<name>D0BN03_9LACT</name>
<dbReference type="STRING" id="626369.HMPREF0446_01338"/>
<dbReference type="Gene3D" id="1.10.260.40">
    <property type="entry name" value="lambda repressor-like DNA-binding domains"/>
    <property type="match status" value="1"/>
</dbReference>
<dbReference type="SMART" id="SM00354">
    <property type="entry name" value="HTH_LACI"/>
    <property type="match status" value="1"/>
</dbReference>
<evidence type="ECO:0000259" key="4">
    <source>
        <dbReference type="PROSITE" id="PS50932"/>
    </source>
</evidence>
<organism evidence="5 6">
    <name type="scientific">Granulicatella elegans ATCC 700633</name>
    <dbReference type="NCBI Taxonomy" id="626369"/>
    <lineage>
        <taxon>Bacteria</taxon>
        <taxon>Bacillati</taxon>
        <taxon>Bacillota</taxon>
        <taxon>Bacilli</taxon>
        <taxon>Lactobacillales</taxon>
        <taxon>Carnobacteriaceae</taxon>
        <taxon>Granulicatella</taxon>
    </lineage>
</organism>
<dbReference type="InterPro" id="IPR000843">
    <property type="entry name" value="HTH_LacI"/>
</dbReference>
<dbReference type="PROSITE" id="PS00356">
    <property type="entry name" value="HTH_LACI_1"/>
    <property type="match status" value="1"/>
</dbReference>
<dbReference type="PROSITE" id="PS50932">
    <property type="entry name" value="HTH_LACI_2"/>
    <property type="match status" value="1"/>
</dbReference>
<keyword evidence="1" id="KW-0805">Transcription regulation</keyword>
<evidence type="ECO:0000256" key="1">
    <source>
        <dbReference type="ARBA" id="ARBA00023015"/>
    </source>
</evidence>
<dbReference type="CDD" id="cd01392">
    <property type="entry name" value="HTH_LacI"/>
    <property type="match status" value="1"/>
</dbReference>
<dbReference type="SUPFAM" id="SSF53822">
    <property type="entry name" value="Periplasmic binding protein-like I"/>
    <property type="match status" value="1"/>
</dbReference>
<protein>
    <recommendedName>
        <fullName evidence="4">HTH lacI-type domain-containing protein</fullName>
    </recommendedName>
</protein>
<dbReference type="PANTHER" id="PTHR30146:SF109">
    <property type="entry name" value="HTH-TYPE TRANSCRIPTIONAL REGULATOR GALS"/>
    <property type="match status" value="1"/>
</dbReference>
<sequence length="327" mass="37083">MAVTIKDVARLAEVSPSTVTRVIQDKPSISQATKKRVRQAMETLNYHPNFNARSLASNKTNVIGVVLPRDTDAFYQNSFFPEVIRGISQIAADHHYLIQLCTGKDDEQRLRILKDTILGRRVDGIIFLYGETDDPLVELAIEQEFPSVVIGKSLSPFISFVDNNNEKAGFDATEYMIQEGCSSIAFVSGRHQLFVSQDRLIGYQRALEHYHIPFKEGLISHVGEFTRERGYQTMKSIIERETIDGVVTTDALITEGALRYLNEQKISLPVITYDSNPPLLPMTAYVNIHTLELGRSAFQMLLKVIDSYNDKQMMCYRTFVEHSIVRL</sequence>
<dbReference type="Pfam" id="PF00356">
    <property type="entry name" value="LacI"/>
    <property type="match status" value="1"/>
</dbReference>
<reference evidence="5" key="1">
    <citation type="submission" date="2009-09" db="EMBL/GenBank/DDBJ databases">
        <authorList>
            <consortium name="The Broad Institute Genome Sequencing Platform"/>
            <person name="Ward D."/>
            <person name="Feldgarden M."/>
            <person name="Earl A."/>
            <person name="Young S.K."/>
            <person name="Zeng Q."/>
            <person name="Koehrsen M."/>
            <person name="Alvarado L."/>
            <person name="Berlin A."/>
            <person name="Bochicchio J."/>
            <person name="Borenstein D."/>
            <person name="Chapman S.B."/>
            <person name="Chen Z."/>
            <person name="Engels R."/>
            <person name="Freedman E."/>
            <person name="Gellesch M."/>
            <person name="Goldberg J."/>
            <person name="Griggs A."/>
            <person name="Gujja S."/>
            <person name="Heilman E."/>
            <person name="Heiman D."/>
            <person name="Hepburn T."/>
            <person name="Howarth C."/>
            <person name="Jen D."/>
            <person name="Larson L."/>
            <person name="Lewis B."/>
            <person name="Mehta T."/>
            <person name="Park D."/>
            <person name="Pearson M."/>
            <person name="Roberts A."/>
            <person name="Saif S."/>
            <person name="Shea T."/>
            <person name="Shenoy N."/>
            <person name="Sisk P."/>
            <person name="Stolte C."/>
            <person name="Sykes S."/>
            <person name="Thomson T."/>
            <person name="Walk T."/>
            <person name="White J."/>
            <person name="Yandava C."/>
            <person name="Sibley C.D."/>
            <person name="Field T.R."/>
            <person name="Grinwis M."/>
            <person name="Eshaghurshan C.S."/>
            <person name="Surette M.G."/>
            <person name="Haas B."/>
            <person name="Nusbaum C."/>
            <person name="Birren B."/>
        </authorList>
    </citation>
    <scope>NUCLEOTIDE SEQUENCE [LARGE SCALE GENOMIC DNA]</scope>
    <source>
        <strain evidence="5">ATCC 700633</strain>
    </source>
</reference>
<dbReference type="SUPFAM" id="SSF47413">
    <property type="entry name" value="lambda repressor-like DNA-binding domains"/>
    <property type="match status" value="1"/>
</dbReference>
<dbReference type="Pfam" id="PF13377">
    <property type="entry name" value="Peripla_BP_3"/>
    <property type="match status" value="1"/>
</dbReference>
<proteinExistence type="predicted"/>
<dbReference type="GO" id="GO:0000976">
    <property type="term" value="F:transcription cis-regulatory region binding"/>
    <property type="evidence" value="ECO:0007669"/>
    <property type="project" value="TreeGrafter"/>
</dbReference>
<dbReference type="InterPro" id="IPR028082">
    <property type="entry name" value="Peripla_BP_I"/>
</dbReference>
<dbReference type="InterPro" id="IPR046335">
    <property type="entry name" value="LacI/GalR-like_sensor"/>
</dbReference>
<accession>D0BN03</accession>
<keyword evidence="6" id="KW-1185">Reference proteome</keyword>
<dbReference type="CDD" id="cd06294">
    <property type="entry name" value="PBP1_MalR-like"/>
    <property type="match status" value="1"/>
</dbReference>
<evidence type="ECO:0000256" key="3">
    <source>
        <dbReference type="ARBA" id="ARBA00023163"/>
    </source>
</evidence>
<dbReference type="PANTHER" id="PTHR30146">
    <property type="entry name" value="LACI-RELATED TRANSCRIPTIONAL REPRESSOR"/>
    <property type="match status" value="1"/>
</dbReference>
<feature type="domain" description="HTH lacI-type" evidence="4">
    <location>
        <begin position="3"/>
        <end position="57"/>
    </location>
</feature>
<dbReference type="Gene3D" id="3.40.50.2300">
    <property type="match status" value="2"/>
</dbReference>
<dbReference type="InterPro" id="IPR010982">
    <property type="entry name" value="Lambda_DNA-bd_dom_sf"/>
</dbReference>
<reference evidence="5" key="2">
    <citation type="submission" date="2011-10" db="EMBL/GenBank/DDBJ databases">
        <title>The Genome Sequence of Granulicatella elegans ATCC 700633.</title>
        <authorList>
            <consortium name="The Broad Institute Genome Sequencing Platform"/>
            <consortium name="The Broad Institute Genome Sequencing Center for Infectious Disease"/>
            <person name="Earl A."/>
            <person name="Ward D."/>
            <person name="Feldgarden M."/>
            <person name="Gevers D."/>
            <person name="Sibley C.D."/>
            <person name="Field T.R."/>
            <person name="Grinwis M."/>
            <person name="Eshaghurshan C.S."/>
            <person name="Surette M.G."/>
            <person name="Young S.K."/>
            <person name="Zeng Q."/>
            <person name="Gargeya S."/>
            <person name="Fitzgerald M."/>
            <person name="Haas B."/>
            <person name="Abouelleil A."/>
            <person name="Alvarado L."/>
            <person name="Arachchi H.M."/>
            <person name="Berlin A."/>
            <person name="Brown A."/>
            <person name="Chapman S.B."/>
            <person name="Chen Z."/>
            <person name="Dunbar C."/>
            <person name="Freedman E."/>
            <person name="Gearin G."/>
            <person name="Goldberg J."/>
            <person name="Griggs A."/>
            <person name="Gujja S."/>
            <person name="Heiman D."/>
            <person name="Howarth C."/>
            <person name="Larson L."/>
            <person name="Lui A."/>
            <person name="MacDonald P.J.P."/>
            <person name="Montmayeur A."/>
            <person name="Murphy C."/>
            <person name="Neiman D."/>
            <person name="Pearson M."/>
            <person name="Priest M."/>
            <person name="Roberts A."/>
            <person name="Saif S."/>
            <person name="Shea T."/>
            <person name="Shenoy N."/>
            <person name="Sisk P."/>
            <person name="Stolte C."/>
            <person name="Sykes S."/>
            <person name="Wortman J."/>
            <person name="Nusbaum C."/>
            <person name="Birren B."/>
        </authorList>
    </citation>
    <scope>NUCLEOTIDE SEQUENCE [LARGE SCALE GENOMIC DNA]</scope>
    <source>
        <strain evidence="5">ATCC 700633</strain>
    </source>
</reference>
<dbReference type="HOGENOM" id="CLU_037628_6_2_9"/>
<dbReference type="RefSeq" id="WP_006703614.1">
    <property type="nucleotide sequence ID" value="NZ_KI391971.1"/>
</dbReference>
<dbReference type="EMBL" id="ACRF02000003">
    <property type="protein sequence ID" value="EEW92493.1"/>
    <property type="molecule type" value="Genomic_DNA"/>
</dbReference>
<dbReference type="Proteomes" id="UP000002939">
    <property type="component" value="Unassembled WGS sequence"/>
</dbReference>
<evidence type="ECO:0000313" key="6">
    <source>
        <dbReference type="Proteomes" id="UP000002939"/>
    </source>
</evidence>
<dbReference type="AlphaFoldDB" id="D0BN03"/>
<keyword evidence="2" id="KW-0238">DNA-binding</keyword>
<gene>
    <name evidence="5" type="ORF">HMPREF0446_01338</name>
</gene>
<dbReference type="OrthoDB" id="9788209at2"/>
<evidence type="ECO:0000256" key="2">
    <source>
        <dbReference type="ARBA" id="ARBA00023125"/>
    </source>
</evidence>
<dbReference type="GO" id="GO:0003700">
    <property type="term" value="F:DNA-binding transcription factor activity"/>
    <property type="evidence" value="ECO:0007669"/>
    <property type="project" value="TreeGrafter"/>
</dbReference>
<comment type="caution">
    <text evidence="5">The sequence shown here is derived from an EMBL/GenBank/DDBJ whole genome shotgun (WGS) entry which is preliminary data.</text>
</comment>
<keyword evidence="3" id="KW-0804">Transcription</keyword>
<dbReference type="eggNOG" id="COG1609">
    <property type="taxonomic scope" value="Bacteria"/>
</dbReference>